<evidence type="ECO:0000256" key="3">
    <source>
        <dbReference type="ARBA" id="ARBA00022840"/>
    </source>
</evidence>
<dbReference type="InterPro" id="IPR036388">
    <property type="entry name" value="WH-like_DNA-bd_sf"/>
</dbReference>
<sequence length="190" mass="20955">MNSSNFGPRPLFDEGQVRRALELIGEHEPIGRKKLAEKLGIGEGSMRTILNRLKEKGLITSTARGHVLTDKGDRELGERSRKFLEIDVGDLTVGKVSVATMVKDAIEKVRRGIEQRDEAIKVGAQGATTLVYRDEDLELLCSETQLDKEIKSELLEFFQPSENDIIVIGTADSKKYAERGALAAAESLSD</sequence>
<dbReference type="Pfam" id="PF22167">
    <property type="entry name" value="PH0730-like_N"/>
    <property type="match status" value="1"/>
</dbReference>
<dbReference type="SUPFAM" id="SSF46785">
    <property type="entry name" value="Winged helix' DNA-binding domain"/>
    <property type="match status" value="1"/>
</dbReference>
<keyword evidence="8" id="KW-1185">Reference proteome</keyword>
<keyword evidence="1" id="KW-0436">Ligase</keyword>
<evidence type="ECO:0000259" key="6">
    <source>
        <dbReference type="Pfam" id="PF22167"/>
    </source>
</evidence>
<organism evidence="7 8">
    <name type="scientific">candidate division MSBL1 archaeon SCGC-AAA259D14</name>
    <dbReference type="NCBI Taxonomy" id="1698261"/>
    <lineage>
        <taxon>Archaea</taxon>
        <taxon>Methanobacteriati</taxon>
        <taxon>Methanobacteriota</taxon>
        <taxon>candidate division MSBL1</taxon>
    </lineage>
</organism>
<proteinExistence type="predicted"/>
<dbReference type="GO" id="GO:0006412">
    <property type="term" value="P:translation"/>
    <property type="evidence" value="ECO:0007669"/>
    <property type="project" value="UniProtKB-KW"/>
</dbReference>
<evidence type="ECO:0000256" key="1">
    <source>
        <dbReference type="ARBA" id="ARBA00022598"/>
    </source>
</evidence>
<evidence type="ECO:0000259" key="5">
    <source>
        <dbReference type="Pfam" id="PF14544"/>
    </source>
</evidence>
<feature type="domain" description="DUF4443" evidence="5">
    <location>
        <begin position="93"/>
        <end position="188"/>
    </location>
</feature>
<dbReference type="Proteomes" id="UP000070589">
    <property type="component" value="Unassembled WGS sequence"/>
</dbReference>
<evidence type="ECO:0000256" key="4">
    <source>
        <dbReference type="ARBA" id="ARBA00022917"/>
    </source>
</evidence>
<gene>
    <name evidence="7" type="ORF">AKJ62_02885</name>
</gene>
<evidence type="ECO:0000313" key="7">
    <source>
        <dbReference type="EMBL" id="KXA89551.1"/>
    </source>
</evidence>
<dbReference type="Gene3D" id="3.30.1360.30">
    <property type="entry name" value="GAD-like domain"/>
    <property type="match status" value="1"/>
</dbReference>
<dbReference type="Gene3D" id="1.10.10.10">
    <property type="entry name" value="Winged helix-like DNA-binding domain superfamily/Winged helix DNA-binding domain"/>
    <property type="match status" value="1"/>
</dbReference>
<dbReference type="Pfam" id="PF14544">
    <property type="entry name" value="DUF4443"/>
    <property type="match status" value="1"/>
</dbReference>
<dbReference type="InterPro" id="IPR029349">
    <property type="entry name" value="DUF4443"/>
</dbReference>
<evidence type="ECO:0000313" key="8">
    <source>
        <dbReference type="Proteomes" id="UP000070589"/>
    </source>
</evidence>
<reference evidence="7 8" key="1">
    <citation type="journal article" date="2016" name="Sci. Rep.">
        <title>Metabolic traits of an uncultured archaeal lineage -MSBL1- from brine pools of the Red Sea.</title>
        <authorList>
            <person name="Mwirichia R."/>
            <person name="Alam I."/>
            <person name="Rashid M."/>
            <person name="Vinu M."/>
            <person name="Ba-Alawi W."/>
            <person name="Anthony Kamau A."/>
            <person name="Kamanda Ngugi D."/>
            <person name="Goker M."/>
            <person name="Klenk H.P."/>
            <person name="Bajic V."/>
            <person name="Stingl U."/>
        </authorList>
    </citation>
    <scope>NUCLEOTIDE SEQUENCE [LARGE SCALE GENOMIC DNA]</scope>
    <source>
        <strain evidence="7">SCGC-AAA259D14</strain>
    </source>
</reference>
<dbReference type="AlphaFoldDB" id="A0A133U5S7"/>
<name>A0A133U5S7_9EURY</name>
<keyword evidence="2" id="KW-0547">Nucleotide-binding</keyword>
<protein>
    <submittedName>
        <fullName evidence="7">Uncharacterized protein</fullName>
    </submittedName>
</protein>
<evidence type="ECO:0000256" key="2">
    <source>
        <dbReference type="ARBA" id="ARBA00022741"/>
    </source>
</evidence>
<keyword evidence="4" id="KW-0648">Protein biosynthesis</keyword>
<comment type="caution">
    <text evidence="7">The sequence shown here is derived from an EMBL/GenBank/DDBJ whole genome shotgun (WGS) entry which is preliminary data.</text>
</comment>
<keyword evidence="3" id="KW-0067">ATP-binding</keyword>
<accession>A0A133U5S7</accession>
<dbReference type="EMBL" id="LHXL01000032">
    <property type="protein sequence ID" value="KXA89551.1"/>
    <property type="molecule type" value="Genomic_DNA"/>
</dbReference>
<dbReference type="InterPro" id="IPR004115">
    <property type="entry name" value="GAD-like_sf"/>
</dbReference>
<dbReference type="GO" id="GO:0005737">
    <property type="term" value="C:cytoplasm"/>
    <property type="evidence" value="ECO:0007669"/>
    <property type="project" value="InterPro"/>
</dbReference>
<dbReference type="SUPFAM" id="SSF55261">
    <property type="entry name" value="GAD domain-like"/>
    <property type="match status" value="1"/>
</dbReference>
<dbReference type="InterPro" id="IPR054039">
    <property type="entry name" value="PH0730-like_N"/>
</dbReference>
<dbReference type="InterPro" id="IPR036390">
    <property type="entry name" value="WH_DNA-bd_sf"/>
</dbReference>
<feature type="domain" description="PH0730-like N-terminal" evidence="6">
    <location>
        <begin position="27"/>
        <end position="73"/>
    </location>
</feature>
<dbReference type="GO" id="GO:0005524">
    <property type="term" value="F:ATP binding"/>
    <property type="evidence" value="ECO:0007669"/>
    <property type="project" value="UniProtKB-KW"/>
</dbReference>
<dbReference type="GO" id="GO:0004812">
    <property type="term" value="F:aminoacyl-tRNA ligase activity"/>
    <property type="evidence" value="ECO:0007669"/>
    <property type="project" value="InterPro"/>
</dbReference>